<comment type="similarity">
    <text evidence="1">Belongs to the site-specific recombinase resolvase family.</text>
</comment>
<dbReference type="CDD" id="cd03768">
    <property type="entry name" value="SR_ResInv"/>
    <property type="match status" value="1"/>
</dbReference>
<gene>
    <name evidence="9" type="ORF">J2Z40_000884</name>
</gene>
<evidence type="ECO:0000256" key="3">
    <source>
        <dbReference type="ARBA" id="ARBA00023125"/>
    </source>
</evidence>
<dbReference type="SMART" id="SM00857">
    <property type="entry name" value="Resolvase"/>
    <property type="match status" value="1"/>
</dbReference>
<evidence type="ECO:0000256" key="5">
    <source>
        <dbReference type="PROSITE-ProRule" id="PRU00335"/>
    </source>
</evidence>
<comment type="caution">
    <text evidence="9">The sequence shown here is derived from an EMBL/GenBank/DDBJ whole genome shotgun (WGS) entry which is preliminary data.</text>
</comment>
<dbReference type="Gene3D" id="3.40.50.1390">
    <property type="entry name" value="Resolvase, N-terminal catalytic domain"/>
    <property type="match status" value="1"/>
</dbReference>
<dbReference type="SUPFAM" id="SSF53041">
    <property type="entry name" value="Resolvase-like"/>
    <property type="match status" value="1"/>
</dbReference>
<evidence type="ECO:0000259" key="7">
    <source>
        <dbReference type="PROSITE" id="PS50977"/>
    </source>
</evidence>
<dbReference type="Gene3D" id="1.10.10.60">
    <property type="entry name" value="Homeodomain-like"/>
    <property type="match status" value="1"/>
</dbReference>
<name>A0ABS4RDB5_9BACI</name>
<protein>
    <submittedName>
        <fullName evidence="9">DNA invertase Pin-like site-specific DNA recombinase</fullName>
    </submittedName>
</protein>
<dbReference type="PANTHER" id="PTHR30461:SF26">
    <property type="entry name" value="RESOLVASE HOMOLOG YNEB"/>
    <property type="match status" value="1"/>
</dbReference>
<dbReference type="InterPro" id="IPR006119">
    <property type="entry name" value="Resolv_N"/>
</dbReference>
<dbReference type="EMBL" id="JAGIKZ010000003">
    <property type="protein sequence ID" value="MBP2240329.1"/>
    <property type="molecule type" value="Genomic_DNA"/>
</dbReference>
<evidence type="ECO:0000313" key="10">
    <source>
        <dbReference type="Proteomes" id="UP001519293"/>
    </source>
</evidence>
<organism evidence="9 10">
    <name type="scientific">Cytobacillus eiseniae</name>
    <dbReference type="NCBI Taxonomy" id="762947"/>
    <lineage>
        <taxon>Bacteria</taxon>
        <taxon>Bacillati</taxon>
        <taxon>Bacillota</taxon>
        <taxon>Bacilli</taxon>
        <taxon>Bacillales</taxon>
        <taxon>Bacillaceae</taxon>
        <taxon>Cytobacillus</taxon>
    </lineage>
</organism>
<keyword evidence="3 5" id="KW-0238">DNA-binding</keyword>
<dbReference type="InterPro" id="IPR001647">
    <property type="entry name" value="HTH_TetR"/>
</dbReference>
<feature type="compositionally biased region" description="Basic residues" evidence="6">
    <location>
        <begin position="138"/>
        <end position="147"/>
    </location>
</feature>
<keyword evidence="10" id="KW-1185">Reference proteome</keyword>
<reference evidence="9 10" key="1">
    <citation type="submission" date="2021-03" db="EMBL/GenBank/DDBJ databases">
        <title>Genomic Encyclopedia of Type Strains, Phase IV (KMG-IV): sequencing the most valuable type-strain genomes for metagenomic binning, comparative biology and taxonomic classification.</title>
        <authorList>
            <person name="Goeker M."/>
        </authorList>
    </citation>
    <scope>NUCLEOTIDE SEQUENCE [LARGE SCALE GENOMIC DNA]</scope>
    <source>
        <strain evidence="9 10">DSM 26675</strain>
    </source>
</reference>
<proteinExistence type="inferred from homology"/>
<feature type="domain" description="Resolvase/invertase-type recombinase catalytic" evidence="8">
    <location>
        <begin position="2"/>
        <end position="143"/>
    </location>
</feature>
<dbReference type="RefSeq" id="WP_066397613.1">
    <property type="nucleotide sequence ID" value="NZ_JAGIKZ010000003.1"/>
</dbReference>
<evidence type="ECO:0000256" key="6">
    <source>
        <dbReference type="SAM" id="MobiDB-lite"/>
    </source>
</evidence>
<sequence length="194" mass="21886">MALIGYARTSTALQENGLETQKHLLEEAGCKRIFFEKVTGTSTIKRSEIKDAINFLDKGDTLIVTKIDRLARSIIDLHNIVKELNEKGVNVRFLKENIEFQAGENNSSLQTLLFNILGSFAQFERDIIVERTGEGRERAKKQGKHMGRPSQDKKAIEKSLKLYAERESNGMSVSDISKITGVPRSSIYAELKKR</sequence>
<evidence type="ECO:0000256" key="4">
    <source>
        <dbReference type="ARBA" id="ARBA00023172"/>
    </source>
</evidence>
<dbReference type="PANTHER" id="PTHR30461">
    <property type="entry name" value="DNA-INVERTASE FROM LAMBDOID PROPHAGE"/>
    <property type="match status" value="1"/>
</dbReference>
<dbReference type="InterPro" id="IPR050639">
    <property type="entry name" value="SSR_resolvase"/>
</dbReference>
<dbReference type="InterPro" id="IPR036162">
    <property type="entry name" value="Resolvase-like_N_sf"/>
</dbReference>
<evidence type="ECO:0000259" key="8">
    <source>
        <dbReference type="PROSITE" id="PS51736"/>
    </source>
</evidence>
<dbReference type="Proteomes" id="UP001519293">
    <property type="component" value="Unassembled WGS sequence"/>
</dbReference>
<feature type="region of interest" description="Disordered" evidence="6">
    <location>
        <begin position="134"/>
        <end position="155"/>
    </location>
</feature>
<dbReference type="Pfam" id="PF00239">
    <property type="entry name" value="Resolvase"/>
    <property type="match status" value="1"/>
</dbReference>
<dbReference type="InterPro" id="IPR006118">
    <property type="entry name" value="Recombinase_CS"/>
</dbReference>
<feature type="DNA-binding region" description="H-T-H motif" evidence="5">
    <location>
        <begin position="172"/>
        <end position="191"/>
    </location>
</feature>
<feature type="domain" description="HTH tetR-type" evidence="7">
    <location>
        <begin position="149"/>
        <end position="194"/>
    </location>
</feature>
<keyword evidence="2" id="KW-0229">DNA integration</keyword>
<dbReference type="PROSITE" id="PS00398">
    <property type="entry name" value="RECOMBINASES_2"/>
    <property type="match status" value="1"/>
</dbReference>
<accession>A0ABS4RDB5</accession>
<dbReference type="PROSITE" id="PS51736">
    <property type="entry name" value="RECOMBINASES_3"/>
    <property type="match status" value="1"/>
</dbReference>
<evidence type="ECO:0000256" key="2">
    <source>
        <dbReference type="ARBA" id="ARBA00022908"/>
    </source>
</evidence>
<evidence type="ECO:0000313" key="9">
    <source>
        <dbReference type="EMBL" id="MBP2240329.1"/>
    </source>
</evidence>
<dbReference type="PROSITE" id="PS50977">
    <property type="entry name" value="HTH_TETR_2"/>
    <property type="match status" value="1"/>
</dbReference>
<evidence type="ECO:0000256" key="1">
    <source>
        <dbReference type="ARBA" id="ARBA00009913"/>
    </source>
</evidence>
<keyword evidence="4" id="KW-0233">DNA recombination</keyword>